<dbReference type="InterPro" id="IPR023631">
    <property type="entry name" value="Amidase_dom"/>
</dbReference>
<comment type="similarity">
    <text evidence="1">Belongs to the amidase family.</text>
</comment>
<protein>
    <recommendedName>
        <fullName evidence="2">Amidase domain-containing protein</fullName>
    </recommendedName>
</protein>
<dbReference type="PANTHER" id="PTHR11895:SF7">
    <property type="entry name" value="GLUTAMYL-TRNA(GLN) AMIDOTRANSFERASE SUBUNIT A, MITOCHONDRIAL"/>
    <property type="match status" value="1"/>
</dbReference>
<evidence type="ECO:0000313" key="3">
    <source>
        <dbReference type="EMBL" id="PRP79873.1"/>
    </source>
</evidence>
<dbReference type="InParanoid" id="A0A2P6N7F2"/>
<sequence length="509" mass="55996">MGRLCFLSAHQMLEGFRSGQLSPVEVMKDTLLRVREVNSTYNCICFLENEQTLIDKAAAAEQRYLQGKSSGKLDGIPITIKDLLYVPDMPTLNGSMLPPHKEHPLITPCVLSIIQEGGIIIGKTTTSDFGWKAVTVCPRTGITRNPYDADRITGGSSGGSATAVALGIAPLSIGSDAGGSLRIPAGFCGVVTLKATIGVVPHAPVSVFGSLSTVGPFARDVRDLSLLLDVIAKTSVEDWLSVYPGRRDTLMPNPYSRICEEGGDLRGLRIAVSYDLNHYVRYIDEEVKRSIREAVSVLESLGATVTNVDDREEDWNLNRLDIYHTYKVLWSAAAAQVISMKKESYGMTEEEIKEKMDGGLYELAMLGRKYSAPDVMEAEHTRAELGVMMNKFHQKYDVLITPNMCIPPFAADREVPEDVETIATGPGKKGWNADTDLKRFFTWTAMSYVFNMTKQPAAAVPCGKFSWGKQVPISMQVVGAMFREDLVLRVCNAYQKVTTHHTRNADHMG</sequence>
<dbReference type="InterPro" id="IPR036928">
    <property type="entry name" value="AS_sf"/>
</dbReference>
<dbReference type="PROSITE" id="PS00571">
    <property type="entry name" value="AMIDASES"/>
    <property type="match status" value="1"/>
</dbReference>
<gene>
    <name evidence="3" type="ORF">PROFUN_12362</name>
</gene>
<dbReference type="InterPro" id="IPR000120">
    <property type="entry name" value="Amidase"/>
</dbReference>
<name>A0A2P6N7F2_9EUKA</name>
<dbReference type="InterPro" id="IPR020556">
    <property type="entry name" value="Amidase_CS"/>
</dbReference>
<dbReference type="GO" id="GO:0003824">
    <property type="term" value="F:catalytic activity"/>
    <property type="evidence" value="ECO:0007669"/>
    <property type="project" value="InterPro"/>
</dbReference>
<dbReference type="AlphaFoldDB" id="A0A2P6N7F2"/>
<dbReference type="Pfam" id="PF01425">
    <property type="entry name" value="Amidase"/>
    <property type="match status" value="1"/>
</dbReference>
<dbReference type="PANTHER" id="PTHR11895">
    <property type="entry name" value="TRANSAMIDASE"/>
    <property type="match status" value="1"/>
</dbReference>
<evidence type="ECO:0000313" key="4">
    <source>
        <dbReference type="Proteomes" id="UP000241769"/>
    </source>
</evidence>
<accession>A0A2P6N7F2</accession>
<evidence type="ECO:0000259" key="2">
    <source>
        <dbReference type="Pfam" id="PF01425"/>
    </source>
</evidence>
<dbReference type="SUPFAM" id="SSF75304">
    <property type="entry name" value="Amidase signature (AS) enzymes"/>
    <property type="match status" value="1"/>
</dbReference>
<reference evidence="3 4" key="1">
    <citation type="journal article" date="2018" name="Genome Biol. Evol.">
        <title>Multiple Roots of Fruiting Body Formation in Amoebozoa.</title>
        <authorList>
            <person name="Hillmann F."/>
            <person name="Forbes G."/>
            <person name="Novohradska S."/>
            <person name="Ferling I."/>
            <person name="Riege K."/>
            <person name="Groth M."/>
            <person name="Westermann M."/>
            <person name="Marz M."/>
            <person name="Spaller T."/>
            <person name="Winckler T."/>
            <person name="Schaap P."/>
            <person name="Glockner G."/>
        </authorList>
    </citation>
    <scope>NUCLEOTIDE SEQUENCE [LARGE SCALE GENOMIC DNA]</scope>
    <source>
        <strain evidence="3 4">Jena</strain>
    </source>
</reference>
<dbReference type="Gene3D" id="3.90.1300.10">
    <property type="entry name" value="Amidase signature (AS) domain"/>
    <property type="match status" value="1"/>
</dbReference>
<dbReference type="STRING" id="1890364.A0A2P6N7F2"/>
<evidence type="ECO:0000256" key="1">
    <source>
        <dbReference type="ARBA" id="ARBA00009199"/>
    </source>
</evidence>
<dbReference type="EMBL" id="MDYQ01000167">
    <property type="protein sequence ID" value="PRP79873.1"/>
    <property type="molecule type" value="Genomic_DNA"/>
</dbReference>
<comment type="caution">
    <text evidence="3">The sequence shown here is derived from an EMBL/GenBank/DDBJ whole genome shotgun (WGS) entry which is preliminary data.</text>
</comment>
<dbReference type="Proteomes" id="UP000241769">
    <property type="component" value="Unassembled WGS sequence"/>
</dbReference>
<feature type="domain" description="Amidase" evidence="2">
    <location>
        <begin position="26"/>
        <end position="488"/>
    </location>
</feature>
<proteinExistence type="inferred from homology"/>
<organism evidence="3 4">
    <name type="scientific">Planoprotostelium fungivorum</name>
    <dbReference type="NCBI Taxonomy" id="1890364"/>
    <lineage>
        <taxon>Eukaryota</taxon>
        <taxon>Amoebozoa</taxon>
        <taxon>Evosea</taxon>
        <taxon>Variosea</taxon>
        <taxon>Cavosteliida</taxon>
        <taxon>Cavosteliaceae</taxon>
        <taxon>Planoprotostelium</taxon>
    </lineage>
</organism>
<dbReference type="OrthoDB" id="566138at2759"/>
<keyword evidence="4" id="KW-1185">Reference proteome</keyword>